<evidence type="ECO:0000313" key="2">
    <source>
        <dbReference type="Proteomes" id="UP000267029"/>
    </source>
</evidence>
<gene>
    <name evidence="1" type="ORF">MCOS_LOCUS8685</name>
</gene>
<dbReference type="AlphaFoldDB" id="A0A3P6H5B1"/>
<evidence type="ECO:0000313" key="1">
    <source>
        <dbReference type="EMBL" id="VDD82682.1"/>
    </source>
</evidence>
<dbReference type="OrthoDB" id="6230219at2759"/>
<proteinExistence type="predicted"/>
<name>A0A3P6H5B1_MESCO</name>
<protein>
    <submittedName>
        <fullName evidence="1">Uncharacterized protein</fullName>
    </submittedName>
</protein>
<sequence length="408" mass="46632">MPNITQNTWQQFLSLADSILGINETIEVSPKPHSLFLKLDEIYPITLQKCRHWVETNTNCKAKGSIRFECTFISRMLSAQLFQYETLHLGSVRVKLEHKEAIRCRHLQGHIVGAMVECCFSKWREEPIVLPYLFKVSVERVGRCSMTQQSELEMPTEKDSRGMPHIEIPLGREAFTEVLRQIILASGDFFAVGDVLSAVVVEALNNHADYIADAFAARLKNEKSITLRRLVATFADCPLQLFRIFNYVSAFAQNVYLLDGSMDPQYAASKSLSIFHSECERRQISLDFQDAVPQIILDGYQARMLRIDKFAIDAPTSEYLDFTRLRQRARLFGLSERRAFNYWLSQSGLTNRGDAMPVLAYLVTLCLKDLLDVALASRQRFGINLRSQLTAVELQQASLCIRRLKSYL</sequence>
<accession>A0A3P6H5B1</accession>
<keyword evidence="2" id="KW-1185">Reference proteome</keyword>
<dbReference type="Proteomes" id="UP000267029">
    <property type="component" value="Unassembled WGS sequence"/>
</dbReference>
<dbReference type="EMBL" id="UXSR01005555">
    <property type="protein sequence ID" value="VDD82682.1"/>
    <property type="molecule type" value="Genomic_DNA"/>
</dbReference>
<organism evidence="1 2">
    <name type="scientific">Mesocestoides corti</name>
    <name type="common">Flatworm</name>
    <dbReference type="NCBI Taxonomy" id="53468"/>
    <lineage>
        <taxon>Eukaryota</taxon>
        <taxon>Metazoa</taxon>
        <taxon>Spiralia</taxon>
        <taxon>Lophotrochozoa</taxon>
        <taxon>Platyhelminthes</taxon>
        <taxon>Cestoda</taxon>
        <taxon>Eucestoda</taxon>
        <taxon>Cyclophyllidea</taxon>
        <taxon>Mesocestoididae</taxon>
        <taxon>Mesocestoides</taxon>
    </lineage>
</organism>
<reference evidence="1 2" key="1">
    <citation type="submission" date="2018-10" db="EMBL/GenBank/DDBJ databases">
        <authorList>
            <consortium name="Pathogen Informatics"/>
        </authorList>
    </citation>
    <scope>NUCLEOTIDE SEQUENCE [LARGE SCALE GENOMIC DNA]</scope>
</reference>